<dbReference type="Pfam" id="PF12171">
    <property type="entry name" value="zf-C2H2_jaz"/>
    <property type="match status" value="2"/>
</dbReference>
<dbReference type="GO" id="GO:0008270">
    <property type="term" value="F:zinc ion binding"/>
    <property type="evidence" value="ECO:0007669"/>
    <property type="project" value="UniProtKB-KW"/>
</dbReference>
<evidence type="ECO:0000256" key="5">
    <source>
        <dbReference type="PROSITE-ProRule" id="PRU00042"/>
    </source>
</evidence>
<accession>A0A9W9G4S6</accession>
<keyword evidence="8" id="KW-1185">Reference proteome</keyword>
<dbReference type="InterPro" id="IPR036236">
    <property type="entry name" value="Znf_C2H2_sf"/>
</dbReference>
<comment type="caution">
    <text evidence="7">The sequence shown here is derived from an EMBL/GenBank/DDBJ whole genome shotgun (WGS) entry which is preliminary data.</text>
</comment>
<dbReference type="EMBL" id="JAPQKI010000002">
    <property type="protein sequence ID" value="KAJ5111635.1"/>
    <property type="molecule type" value="Genomic_DNA"/>
</dbReference>
<evidence type="ECO:0000313" key="8">
    <source>
        <dbReference type="Proteomes" id="UP001149074"/>
    </source>
</evidence>
<organism evidence="7 8">
    <name type="scientific">Penicillium argentinense</name>
    <dbReference type="NCBI Taxonomy" id="1131581"/>
    <lineage>
        <taxon>Eukaryota</taxon>
        <taxon>Fungi</taxon>
        <taxon>Dikarya</taxon>
        <taxon>Ascomycota</taxon>
        <taxon>Pezizomycotina</taxon>
        <taxon>Eurotiomycetes</taxon>
        <taxon>Eurotiomycetidae</taxon>
        <taxon>Eurotiales</taxon>
        <taxon>Aspergillaceae</taxon>
        <taxon>Penicillium</taxon>
    </lineage>
</organism>
<name>A0A9W9G4S6_9EURO</name>
<sequence length="270" mass="31555">MMFECASCYDRFYDQEDCDDHMDNYAHWAECETCDRQFRSQRAADQHMNALNHWPRYECETCTREFDSDAARDQHMRAQKHFERYCPDCDRYFTNANCLRMHLNSKIHRGTTVLCPFCRSAFGTASGACTHLESGACPRAPSLNRETIFKIVRENDRNGMITNKLIGWKEDEERDKWEVNPNAYNGNRWECYYCHREFNTASSLKSHLNSPVHKQKVYHCPNKRGSCDKQFITLAALFSHLESESCGLTRFENVQKGYQGIVTGRGVITF</sequence>
<dbReference type="Gene3D" id="3.30.160.60">
    <property type="entry name" value="Classic Zinc Finger"/>
    <property type="match status" value="3"/>
</dbReference>
<dbReference type="PROSITE" id="PS50157">
    <property type="entry name" value="ZINC_FINGER_C2H2_2"/>
    <property type="match status" value="3"/>
</dbReference>
<evidence type="ECO:0000256" key="1">
    <source>
        <dbReference type="ARBA" id="ARBA00022723"/>
    </source>
</evidence>
<feature type="domain" description="C2H2-type" evidence="6">
    <location>
        <begin position="84"/>
        <end position="113"/>
    </location>
</feature>
<dbReference type="InterPro" id="IPR022755">
    <property type="entry name" value="Znf_C2H2_jaz"/>
</dbReference>
<dbReference type="OrthoDB" id="6077919at2759"/>
<dbReference type="RefSeq" id="XP_056479705.1">
    <property type="nucleotide sequence ID" value="XM_056614664.1"/>
</dbReference>
<dbReference type="Pfam" id="PF12874">
    <property type="entry name" value="zf-met"/>
    <property type="match status" value="1"/>
</dbReference>
<dbReference type="SMART" id="SM00355">
    <property type="entry name" value="ZnF_C2H2"/>
    <property type="match status" value="5"/>
</dbReference>
<dbReference type="PANTHER" id="PTHR24379:SF121">
    <property type="entry name" value="C2H2-TYPE DOMAIN-CONTAINING PROTEIN"/>
    <property type="match status" value="1"/>
</dbReference>
<dbReference type="Proteomes" id="UP001149074">
    <property type="component" value="Unassembled WGS sequence"/>
</dbReference>
<evidence type="ECO:0000256" key="3">
    <source>
        <dbReference type="ARBA" id="ARBA00022771"/>
    </source>
</evidence>
<evidence type="ECO:0000256" key="4">
    <source>
        <dbReference type="ARBA" id="ARBA00022833"/>
    </source>
</evidence>
<keyword evidence="1" id="KW-0479">Metal-binding</keyword>
<dbReference type="InterPro" id="IPR013087">
    <property type="entry name" value="Znf_C2H2_type"/>
</dbReference>
<feature type="domain" description="C2H2-type" evidence="6">
    <location>
        <begin position="57"/>
        <end position="81"/>
    </location>
</feature>
<dbReference type="SUPFAM" id="SSF57667">
    <property type="entry name" value="beta-beta-alpha zinc fingers"/>
    <property type="match status" value="3"/>
</dbReference>
<evidence type="ECO:0000313" key="7">
    <source>
        <dbReference type="EMBL" id="KAJ5111635.1"/>
    </source>
</evidence>
<reference evidence="7" key="1">
    <citation type="submission" date="2022-11" db="EMBL/GenBank/DDBJ databases">
        <authorList>
            <person name="Petersen C."/>
        </authorList>
    </citation>
    <scope>NUCLEOTIDE SEQUENCE</scope>
    <source>
        <strain evidence="7">IBT 30761</strain>
    </source>
</reference>
<dbReference type="GeneID" id="81353643"/>
<evidence type="ECO:0000256" key="2">
    <source>
        <dbReference type="ARBA" id="ARBA00022737"/>
    </source>
</evidence>
<protein>
    <recommendedName>
        <fullName evidence="6">C2H2-type domain-containing protein</fullName>
    </recommendedName>
</protein>
<proteinExistence type="predicted"/>
<keyword evidence="4" id="KW-0862">Zinc</keyword>
<evidence type="ECO:0000259" key="6">
    <source>
        <dbReference type="PROSITE" id="PS50157"/>
    </source>
</evidence>
<feature type="domain" description="C2H2-type" evidence="6">
    <location>
        <begin position="189"/>
        <end position="213"/>
    </location>
</feature>
<dbReference type="AlphaFoldDB" id="A0A9W9G4S6"/>
<keyword evidence="3 5" id="KW-0863">Zinc-finger</keyword>
<gene>
    <name evidence="7" type="ORF">N7532_002170</name>
</gene>
<dbReference type="PROSITE" id="PS00028">
    <property type="entry name" value="ZINC_FINGER_C2H2_1"/>
    <property type="match status" value="3"/>
</dbReference>
<keyword evidence="2" id="KW-0677">Repeat</keyword>
<dbReference type="PANTHER" id="PTHR24379">
    <property type="entry name" value="KRAB AND ZINC FINGER DOMAIN-CONTAINING"/>
    <property type="match status" value="1"/>
</dbReference>
<reference evidence="7" key="2">
    <citation type="journal article" date="2023" name="IMA Fungus">
        <title>Comparative genomic study of the Penicillium genus elucidates a diverse pangenome and 15 lateral gene transfer events.</title>
        <authorList>
            <person name="Petersen C."/>
            <person name="Sorensen T."/>
            <person name="Nielsen M.R."/>
            <person name="Sondergaard T.E."/>
            <person name="Sorensen J.L."/>
            <person name="Fitzpatrick D.A."/>
            <person name="Frisvad J.C."/>
            <person name="Nielsen K.L."/>
        </authorList>
    </citation>
    <scope>NUCLEOTIDE SEQUENCE</scope>
    <source>
        <strain evidence="7">IBT 30761</strain>
    </source>
</reference>